<dbReference type="Gene3D" id="1.10.220.100">
    <property type="entry name" value="conserved c-terminal region of ge- 1"/>
    <property type="match status" value="1"/>
</dbReference>
<protein>
    <recommendedName>
        <fullName evidence="7">EDC4-like protein pdc1 beta-propeller domain-containing protein</fullName>
    </recommendedName>
</protein>
<evidence type="ECO:0000256" key="1">
    <source>
        <dbReference type="ARBA" id="ARBA00004201"/>
    </source>
</evidence>
<feature type="region of interest" description="Disordered" evidence="6">
    <location>
        <begin position="1"/>
        <end position="133"/>
    </location>
</feature>
<accession>A0AAV9PJQ0</accession>
<dbReference type="InterPro" id="IPR055393">
    <property type="entry name" value="Beta-prop_EDC4L"/>
</dbReference>
<comment type="caution">
    <text evidence="8">The sequence shown here is derived from an EMBL/GenBank/DDBJ whole genome shotgun (WGS) entry which is preliminary data.</text>
</comment>
<dbReference type="SUPFAM" id="SSF50978">
    <property type="entry name" value="WD40 repeat-like"/>
    <property type="match status" value="1"/>
</dbReference>
<dbReference type="GeneID" id="89924050"/>
<keyword evidence="5" id="KW-0677">Repeat</keyword>
<feature type="compositionally biased region" description="Polar residues" evidence="6">
    <location>
        <begin position="53"/>
        <end position="82"/>
    </location>
</feature>
<organism evidence="8 9">
    <name type="scientific">Saxophila tyrrhenica</name>
    <dbReference type="NCBI Taxonomy" id="1690608"/>
    <lineage>
        <taxon>Eukaryota</taxon>
        <taxon>Fungi</taxon>
        <taxon>Dikarya</taxon>
        <taxon>Ascomycota</taxon>
        <taxon>Pezizomycotina</taxon>
        <taxon>Dothideomycetes</taxon>
        <taxon>Dothideomycetidae</taxon>
        <taxon>Mycosphaerellales</taxon>
        <taxon>Extremaceae</taxon>
        <taxon>Saxophila</taxon>
    </lineage>
</organism>
<comment type="similarity">
    <text evidence="2">Belongs to the WD repeat EDC4 family.</text>
</comment>
<keyword evidence="9" id="KW-1185">Reference proteome</keyword>
<feature type="compositionally biased region" description="Polar residues" evidence="6">
    <location>
        <begin position="107"/>
        <end position="121"/>
    </location>
</feature>
<sequence>MGELDELFSRLKNQSAERMSNSGQSTAWPNPSTHPHQAPSVSSPVFSPPSHTPNPVHSSRIISPVNPSTAMGTPAPSDQNKTNNLLNLLRSSSHAGQSTSSAGPMANLQNVGRTPSSSAEQFSGHGRDGSHSQPQFAQDLMASLQQNKPSSNMAASRTTTAGAEKSDAFANPSHDSKQFLLNLLKKPSASATPTPAAESTKPTEPSTSTASVDKLAEGFANTFINPAEARASRESTPARTFGSPVAKEAPFEAPQPTRPTAFNYVNPFEQLHSSSPLNRTPQPEAQGNAKKVEILKHDREVSSNLNGESTAPVAKSRKIEGGPGSPSPVKAEVGKGQTVSEALEDVGETVDKQVEQALNEADAQDKGQAGKNTSTAEDATVIKKEPGTEDAVDSSWESAEDEEAEKAGAFEVKVYNFPMKAFVSIQVKSMPSALPVRQDSLTFIARMKKDFDQIDRNLVTASQFHIVYAPTSTKKAPHPGLRIIQQEFGQHKHIFTSTNERLFNVQVCSSPPGNDIETVLGTGVNGTIFWTSLSKSRGELFNDDDVEAQGFIMPPVATQEEQTSGSPVKTRAKLSTRHPEFFAVARGKQIHIIAPDTLKNAEYLNSKTKMVKSEKYLAEHGLKIATGKAGKDFCFSEDDTVIVSLDKSGRCKFWDVRELTSRVNDISDTKHAPIELTEPIWSMAAAASGSKADEKPSVSSIMFLDKEKPMIKGNASRYLLIGFKQNHILQLWDLGLSKAVQEVRLPHEKDSDGICSITYHPKTGVIAVGHPTRNSIFFVHLSAPMYKLPNMKQAEYMGILARNDPNFPQPSSTAIMSGLRELSFAKVGELRSVDMLRTPPPHAADMDSVDAPLFELYAMHSKGVVGISMKKGDLGWDIDNKVICAVDALEAGVIEINSLIPTPEKSAPSEQSSATEIPSKNSKAANKKQDVAKGSPAPSIKSETSKRAPPAKEVLKPPPRSTTPDRASKQVPEAPLPSQPQSTNPPLMTAESYAMAAHGAKSPNRGRSPAGDRTASTATSKTVTPAAPSEDSVSAPRVSSDGDLQAMIKKQFDALYQRIDNDKRVVDAAGSTKQEAVLRLVSSTLTENVEQSLHRIVSGSIDKDVLPAITNVTSKSVEKKLGEALPQQLSTHVTREVKAAVPHAVQAALKDPNVQRSISDQVATKVQQQVSQMLQQHMPNMAKEATQKMVTDLDTRTKQQIRELENRRVNDVGKIHELSEMVRGLTETIRTMSEQQTAFQEQMLKLQQEQSSASKAIEGRNDGASSPAAKGEDPDVKRISDLLSNGQYDAATLEWLQSSRQGELFDLIFVRVNPLYLEKVTPLVALSVSAAITASFGSYVDQRLEWLQTVLNNIDMNDEEIRDVAGRIMDVLSQRLQGAYMQVSEESPNEGDRLRRISALFRQVAEVRKLAG</sequence>
<feature type="compositionally biased region" description="Polar residues" evidence="6">
    <location>
        <begin position="11"/>
        <end position="35"/>
    </location>
</feature>
<feature type="region of interest" description="Disordered" evidence="6">
    <location>
        <begin position="188"/>
        <end position="211"/>
    </location>
</feature>
<feature type="region of interest" description="Disordered" evidence="6">
    <location>
        <begin position="1250"/>
        <end position="1275"/>
    </location>
</feature>
<feature type="region of interest" description="Disordered" evidence="6">
    <location>
        <begin position="902"/>
        <end position="1040"/>
    </location>
</feature>
<dbReference type="InterPro" id="IPR036322">
    <property type="entry name" value="WD40_repeat_dom_sf"/>
</dbReference>
<feature type="region of interest" description="Disordered" evidence="6">
    <location>
        <begin position="226"/>
        <end position="261"/>
    </location>
</feature>
<reference evidence="8 9" key="1">
    <citation type="submission" date="2023-08" db="EMBL/GenBank/DDBJ databases">
        <title>Black Yeasts Isolated from many extreme environments.</title>
        <authorList>
            <person name="Coleine C."/>
            <person name="Stajich J.E."/>
            <person name="Selbmann L."/>
        </authorList>
    </citation>
    <scope>NUCLEOTIDE SEQUENCE [LARGE SCALE GENOMIC DNA]</scope>
    <source>
        <strain evidence="8 9">CCFEE 5935</strain>
    </source>
</reference>
<gene>
    <name evidence="8" type="ORF">LTR77_002703</name>
</gene>
<dbReference type="Gene3D" id="2.130.10.10">
    <property type="entry name" value="YVTN repeat-like/Quinoprotein amine dehydrogenase"/>
    <property type="match status" value="1"/>
</dbReference>
<evidence type="ECO:0000256" key="3">
    <source>
        <dbReference type="ARBA" id="ARBA00022490"/>
    </source>
</evidence>
<proteinExistence type="inferred from homology"/>
<dbReference type="EMBL" id="JAVRRT010000004">
    <property type="protein sequence ID" value="KAK5172583.1"/>
    <property type="molecule type" value="Genomic_DNA"/>
</dbReference>
<keyword evidence="4" id="KW-0853">WD repeat</keyword>
<dbReference type="RefSeq" id="XP_064661301.1">
    <property type="nucleotide sequence ID" value="XM_064799962.1"/>
</dbReference>
<evidence type="ECO:0000259" key="7">
    <source>
        <dbReference type="Pfam" id="PF24106"/>
    </source>
</evidence>
<feature type="compositionally biased region" description="Low complexity" evidence="6">
    <location>
        <begin position="83"/>
        <end position="103"/>
    </location>
</feature>
<evidence type="ECO:0000313" key="8">
    <source>
        <dbReference type="EMBL" id="KAK5172583.1"/>
    </source>
</evidence>
<evidence type="ECO:0000256" key="2">
    <source>
        <dbReference type="ARBA" id="ARBA00009639"/>
    </source>
</evidence>
<comment type="subcellular location">
    <subcellularLocation>
        <location evidence="1">Cytoplasm</location>
        <location evidence="1">P-body</location>
    </subcellularLocation>
</comment>
<evidence type="ECO:0000313" key="9">
    <source>
        <dbReference type="Proteomes" id="UP001337655"/>
    </source>
</evidence>
<dbReference type="InterPro" id="IPR045152">
    <property type="entry name" value="EDC4-like"/>
</dbReference>
<dbReference type="Pfam" id="PF24106">
    <property type="entry name" value="Beta-prop_EDC4L"/>
    <property type="match status" value="1"/>
</dbReference>
<dbReference type="PANTHER" id="PTHR15598:SF5">
    <property type="entry name" value="ENHANCER OF MRNA-DECAPPING PROTEIN 4"/>
    <property type="match status" value="1"/>
</dbReference>
<dbReference type="GO" id="GO:0031087">
    <property type="term" value="P:deadenylation-independent decapping of nuclear-transcribed mRNA"/>
    <property type="evidence" value="ECO:0007669"/>
    <property type="project" value="InterPro"/>
</dbReference>
<dbReference type="InterPro" id="IPR015943">
    <property type="entry name" value="WD40/YVTN_repeat-like_dom_sf"/>
</dbReference>
<feature type="compositionally biased region" description="Polar residues" evidence="6">
    <location>
        <begin position="908"/>
        <end position="924"/>
    </location>
</feature>
<name>A0AAV9PJQ0_9PEZI</name>
<dbReference type="InterPro" id="IPR044938">
    <property type="entry name" value="EDC4_C_sf"/>
</dbReference>
<dbReference type="PANTHER" id="PTHR15598">
    <property type="entry name" value="ENHANCER OF MRNA-DECAPPING PROTEIN 4"/>
    <property type="match status" value="1"/>
</dbReference>
<evidence type="ECO:0000256" key="5">
    <source>
        <dbReference type="ARBA" id="ARBA00022737"/>
    </source>
</evidence>
<keyword evidence="3" id="KW-0963">Cytoplasm</keyword>
<dbReference type="GO" id="GO:0000932">
    <property type="term" value="C:P-body"/>
    <property type="evidence" value="ECO:0007669"/>
    <property type="project" value="UniProtKB-SubCell"/>
</dbReference>
<evidence type="ECO:0000256" key="6">
    <source>
        <dbReference type="SAM" id="MobiDB-lite"/>
    </source>
</evidence>
<feature type="region of interest" description="Disordered" evidence="6">
    <location>
        <begin position="293"/>
        <end position="336"/>
    </location>
</feature>
<feature type="region of interest" description="Disordered" evidence="6">
    <location>
        <begin position="360"/>
        <end position="396"/>
    </location>
</feature>
<feature type="compositionally biased region" description="Polar residues" evidence="6">
    <location>
        <begin position="1014"/>
        <end position="1023"/>
    </location>
</feature>
<feature type="compositionally biased region" description="Polar residues" evidence="6">
    <location>
        <begin position="145"/>
        <end position="161"/>
    </location>
</feature>
<dbReference type="Proteomes" id="UP001337655">
    <property type="component" value="Unassembled WGS sequence"/>
</dbReference>
<feature type="domain" description="EDC4-like protein pdc1 beta-propeller" evidence="7">
    <location>
        <begin position="444"/>
        <end position="779"/>
    </location>
</feature>
<evidence type="ECO:0000256" key="4">
    <source>
        <dbReference type="ARBA" id="ARBA00022574"/>
    </source>
</evidence>
<feature type="region of interest" description="Disordered" evidence="6">
    <location>
        <begin position="145"/>
        <end position="173"/>
    </location>
</feature>